<keyword evidence="5" id="KW-1185">Reference proteome</keyword>
<dbReference type="Gene3D" id="3.30.300.30">
    <property type="match status" value="1"/>
</dbReference>
<dbReference type="InterPro" id="IPR045851">
    <property type="entry name" value="AMP-bd_C_sf"/>
</dbReference>
<sequence length="571" mass="63790">MSLVGAVCRNVLRRRPLRRIRQLQEFSTMTTTKDFVVSSSVPDVHIPDVPVHEYVWSNFDRWHDKIAVECVETSKRYTYADIHRMAHNLAGFLQKNGLGKGDTAAIVLPNVPEYFVALLGIMQAGLTITTINPIYTSDEIKKQLMSANARMVFTMTDLFPTVNTAVNCIPNVKVPIVTINYTQQQTNPAGTIKFEETCSTRYDIKDPRWEPNDVVLLPYSSGTTGLPKGVQLTHKNLVANYKLTSVPEFKLNVDTHGDVQDVVPIILPMFHMYGLGVVGLSMFAQGVKFTTLAKFNTQLFSKLLHQYDPTLLYIVPPIILMMLNNPEFEIEKNRSLRSVVSAAAPLGAADINRFQDRTSDRIHLLQIYGMTECAPLSHHQSFLLKDGIKIGGSGIALPNTHCKIVNVDDPDCIGLGPNTSGELLIKGPQVMKGYYNNDKANKDIFVGDGWLRTGDIAHYDEDGHFFITDRLKELIKVKGFQVAPAELEELLRDHPDVKDAAVIGVPDERSGEVPKAFIVFRDTSKSSIEDLHKYVAEKVVKYKQLTGGIVVLDQIPKTASGKILRRELKKM</sequence>
<dbReference type="SUPFAM" id="SSF56801">
    <property type="entry name" value="Acetyl-CoA synthetase-like"/>
    <property type="match status" value="1"/>
</dbReference>
<reference evidence="6" key="1">
    <citation type="submission" date="2025-08" db="UniProtKB">
        <authorList>
            <consortium name="RefSeq"/>
        </authorList>
    </citation>
    <scope>IDENTIFICATION</scope>
    <source>
        <tissue evidence="6">Whole Larva</tissue>
    </source>
</reference>
<dbReference type="Gene3D" id="3.40.50.12780">
    <property type="entry name" value="N-terminal domain of ligase-like"/>
    <property type="match status" value="1"/>
</dbReference>
<dbReference type="PANTHER" id="PTHR24096:SF422">
    <property type="entry name" value="BCDNA.GH02901"/>
    <property type="match status" value="1"/>
</dbReference>
<gene>
    <name evidence="6" type="primary">LOC108569973</name>
</gene>
<accession>A0ABM1NKB1</accession>
<feature type="domain" description="AMP-dependent synthetase/ligase" evidence="3">
    <location>
        <begin position="59"/>
        <end position="435"/>
    </location>
</feature>
<dbReference type="PROSITE" id="PS00455">
    <property type="entry name" value="AMP_BINDING"/>
    <property type="match status" value="1"/>
</dbReference>
<evidence type="ECO:0000259" key="4">
    <source>
        <dbReference type="Pfam" id="PF13193"/>
    </source>
</evidence>
<comment type="subcellular location">
    <subcellularLocation>
        <location evidence="1">Peroxisome</location>
    </subcellularLocation>
</comment>
<dbReference type="RefSeq" id="XP_017787261.1">
    <property type="nucleotide sequence ID" value="XM_017931772.1"/>
</dbReference>
<name>A0ABM1NKB1_NICVS</name>
<proteinExistence type="predicted"/>
<evidence type="ECO:0000256" key="1">
    <source>
        <dbReference type="ARBA" id="ARBA00004275"/>
    </source>
</evidence>
<dbReference type="Pfam" id="PF00501">
    <property type="entry name" value="AMP-binding"/>
    <property type="match status" value="1"/>
</dbReference>
<dbReference type="InterPro" id="IPR000873">
    <property type="entry name" value="AMP-dep_synth/lig_dom"/>
</dbReference>
<evidence type="ECO:0000256" key="2">
    <source>
        <dbReference type="ARBA" id="ARBA00023140"/>
    </source>
</evidence>
<protein>
    <submittedName>
        <fullName evidence="6">4-coumarate--CoA ligase 1-like</fullName>
    </submittedName>
</protein>
<dbReference type="Pfam" id="PF13193">
    <property type="entry name" value="AMP-binding_C"/>
    <property type="match status" value="1"/>
</dbReference>
<dbReference type="InterPro" id="IPR025110">
    <property type="entry name" value="AMP-bd_C"/>
</dbReference>
<dbReference type="InterPro" id="IPR020845">
    <property type="entry name" value="AMP-binding_CS"/>
</dbReference>
<dbReference type="CDD" id="cd05911">
    <property type="entry name" value="Firefly_Luc_like"/>
    <property type="match status" value="1"/>
</dbReference>
<evidence type="ECO:0000313" key="6">
    <source>
        <dbReference type="RefSeq" id="XP_017787261.1"/>
    </source>
</evidence>
<feature type="domain" description="AMP-binding enzyme C-terminal" evidence="4">
    <location>
        <begin position="486"/>
        <end position="562"/>
    </location>
</feature>
<evidence type="ECO:0000313" key="5">
    <source>
        <dbReference type="Proteomes" id="UP000695000"/>
    </source>
</evidence>
<dbReference type="Proteomes" id="UP000695000">
    <property type="component" value="Unplaced"/>
</dbReference>
<evidence type="ECO:0000259" key="3">
    <source>
        <dbReference type="Pfam" id="PF00501"/>
    </source>
</evidence>
<organism evidence="5 6">
    <name type="scientific">Nicrophorus vespilloides</name>
    <name type="common">Boreal carrion beetle</name>
    <dbReference type="NCBI Taxonomy" id="110193"/>
    <lineage>
        <taxon>Eukaryota</taxon>
        <taxon>Metazoa</taxon>
        <taxon>Ecdysozoa</taxon>
        <taxon>Arthropoda</taxon>
        <taxon>Hexapoda</taxon>
        <taxon>Insecta</taxon>
        <taxon>Pterygota</taxon>
        <taxon>Neoptera</taxon>
        <taxon>Endopterygota</taxon>
        <taxon>Coleoptera</taxon>
        <taxon>Polyphaga</taxon>
        <taxon>Staphyliniformia</taxon>
        <taxon>Silphidae</taxon>
        <taxon>Nicrophorinae</taxon>
        <taxon>Nicrophorus</taxon>
    </lineage>
</organism>
<dbReference type="PANTHER" id="PTHR24096">
    <property type="entry name" value="LONG-CHAIN-FATTY-ACID--COA LIGASE"/>
    <property type="match status" value="1"/>
</dbReference>
<dbReference type="GeneID" id="108569973"/>
<keyword evidence="2" id="KW-0576">Peroxisome</keyword>
<dbReference type="InterPro" id="IPR042099">
    <property type="entry name" value="ANL_N_sf"/>
</dbReference>